<feature type="domain" description="DUF7495" evidence="3">
    <location>
        <begin position="310"/>
        <end position="426"/>
    </location>
</feature>
<reference evidence="4 5" key="2">
    <citation type="journal article" date="2008" name="Nature">
        <title>The Phaeodactylum genome reveals the evolutionary history of diatom genomes.</title>
        <authorList>
            <person name="Bowler C."/>
            <person name="Allen A.E."/>
            <person name="Badger J.H."/>
            <person name="Grimwood J."/>
            <person name="Jabbari K."/>
            <person name="Kuo A."/>
            <person name="Maheswari U."/>
            <person name="Martens C."/>
            <person name="Maumus F."/>
            <person name="Otillar R.P."/>
            <person name="Rayko E."/>
            <person name="Salamov A."/>
            <person name="Vandepoele K."/>
            <person name="Beszteri B."/>
            <person name="Gruber A."/>
            <person name="Heijde M."/>
            <person name="Katinka M."/>
            <person name="Mock T."/>
            <person name="Valentin K."/>
            <person name="Verret F."/>
            <person name="Berges J.A."/>
            <person name="Brownlee C."/>
            <person name="Cadoret J.P."/>
            <person name="Chiovitti A."/>
            <person name="Choi C.J."/>
            <person name="Coesel S."/>
            <person name="De Martino A."/>
            <person name="Detter J.C."/>
            <person name="Durkin C."/>
            <person name="Falciatore A."/>
            <person name="Fournet J."/>
            <person name="Haruta M."/>
            <person name="Huysman M.J."/>
            <person name="Jenkins B.D."/>
            <person name="Jiroutova K."/>
            <person name="Jorgensen R.E."/>
            <person name="Joubert Y."/>
            <person name="Kaplan A."/>
            <person name="Kroger N."/>
            <person name="Kroth P.G."/>
            <person name="La Roche J."/>
            <person name="Lindquist E."/>
            <person name="Lommer M."/>
            <person name="Martin-Jezequel V."/>
            <person name="Lopez P.J."/>
            <person name="Lucas S."/>
            <person name="Mangogna M."/>
            <person name="McGinnis K."/>
            <person name="Medlin L.K."/>
            <person name="Montsant A."/>
            <person name="Oudot-Le Secq M.P."/>
            <person name="Napoli C."/>
            <person name="Obornik M."/>
            <person name="Parker M.S."/>
            <person name="Petit J.L."/>
            <person name="Porcel B.M."/>
            <person name="Poulsen N."/>
            <person name="Robison M."/>
            <person name="Rychlewski L."/>
            <person name="Rynearson T.A."/>
            <person name="Schmutz J."/>
            <person name="Shapiro H."/>
            <person name="Siaut M."/>
            <person name="Stanley M."/>
            <person name="Sussman M.R."/>
            <person name="Taylor A.R."/>
            <person name="Vardi A."/>
            <person name="von Dassow P."/>
            <person name="Vyverman W."/>
            <person name="Willis A."/>
            <person name="Wyrwicz L.S."/>
            <person name="Rokhsar D.S."/>
            <person name="Weissenbach J."/>
            <person name="Armbrust E.V."/>
            <person name="Green B.R."/>
            <person name="Van de Peer Y."/>
            <person name="Grigoriev I.V."/>
        </authorList>
    </citation>
    <scope>NUCLEOTIDE SEQUENCE [LARGE SCALE GENOMIC DNA]</scope>
    <source>
        <strain evidence="4 5">CCMP1335</strain>
    </source>
</reference>
<feature type="compositionally biased region" description="Polar residues" evidence="1">
    <location>
        <begin position="31"/>
        <end position="56"/>
    </location>
</feature>
<evidence type="ECO:0000256" key="2">
    <source>
        <dbReference type="SAM" id="Phobius"/>
    </source>
</evidence>
<proteinExistence type="predicted"/>
<protein>
    <recommendedName>
        <fullName evidence="3">DUF7495 domain-containing protein</fullName>
    </recommendedName>
</protein>
<evidence type="ECO:0000313" key="4">
    <source>
        <dbReference type="EMBL" id="EED87700.1"/>
    </source>
</evidence>
<feature type="transmembrane region" description="Helical" evidence="2">
    <location>
        <begin position="129"/>
        <end position="150"/>
    </location>
</feature>
<dbReference type="InterPro" id="IPR055918">
    <property type="entry name" value="DUF7495"/>
</dbReference>
<keyword evidence="2" id="KW-0812">Transmembrane</keyword>
<keyword evidence="2" id="KW-0472">Membrane</keyword>
<evidence type="ECO:0000313" key="5">
    <source>
        <dbReference type="Proteomes" id="UP000001449"/>
    </source>
</evidence>
<feature type="compositionally biased region" description="Low complexity" evidence="1">
    <location>
        <begin position="249"/>
        <end position="282"/>
    </location>
</feature>
<name>B8CFW1_THAPS</name>
<gene>
    <name evidence="4" type="ORF">THAPSDRAFT_25777</name>
</gene>
<dbReference type="AlphaFoldDB" id="B8CFW1"/>
<reference evidence="4 5" key="1">
    <citation type="journal article" date="2004" name="Science">
        <title>The genome of the diatom Thalassiosira pseudonana: ecology, evolution, and metabolism.</title>
        <authorList>
            <person name="Armbrust E.V."/>
            <person name="Berges J.A."/>
            <person name="Bowler C."/>
            <person name="Green B.R."/>
            <person name="Martinez D."/>
            <person name="Putnam N.H."/>
            <person name="Zhou S."/>
            <person name="Allen A.E."/>
            <person name="Apt K.E."/>
            <person name="Bechner M."/>
            <person name="Brzezinski M.A."/>
            <person name="Chaal B.K."/>
            <person name="Chiovitti A."/>
            <person name="Davis A.K."/>
            <person name="Demarest M.S."/>
            <person name="Detter J.C."/>
            <person name="Glavina T."/>
            <person name="Goodstein D."/>
            <person name="Hadi M.Z."/>
            <person name="Hellsten U."/>
            <person name="Hildebrand M."/>
            <person name="Jenkins B.D."/>
            <person name="Jurka J."/>
            <person name="Kapitonov V.V."/>
            <person name="Kroger N."/>
            <person name="Lau W.W."/>
            <person name="Lane T.W."/>
            <person name="Larimer F.W."/>
            <person name="Lippmeier J.C."/>
            <person name="Lucas S."/>
            <person name="Medina M."/>
            <person name="Montsant A."/>
            <person name="Obornik M."/>
            <person name="Parker M.S."/>
            <person name="Palenik B."/>
            <person name="Pazour G.J."/>
            <person name="Richardson P.M."/>
            <person name="Rynearson T.A."/>
            <person name="Saito M.A."/>
            <person name="Schwartz D.C."/>
            <person name="Thamatrakoln K."/>
            <person name="Valentin K."/>
            <person name="Vardi A."/>
            <person name="Wilkerson F.P."/>
            <person name="Rokhsar D.S."/>
        </authorList>
    </citation>
    <scope>NUCLEOTIDE SEQUENCE [LARGE SCALE GENOMIC DNA]</scope>
    <source>
        <strain evidence="4 5">CCMP1335</strain>
    </source>
</reference>
<dbReference type="InParanoid" id="B8CFW1"/>
<keyword evidence="5" id="KW-1185">Reference proteome</keyword>
<keyword evidence="2" id="KW-1133">Transmembrane helix</keyword>
<feature type="region of interest" description="Disordered" evidence="1">
    <location>
        <begin position="1"/>
        <end position="57"/>
    </location>
</feature>
<dbReference type="RefSeq" id="XP_002294920.1">
    <property type="nucleotide sequence ID" value="XM_002294884.1"/>
</dbReference>
<accession>B8CFW1</accession>
<sequence length="430" mass="45467">MAPIPSIDRSSSPTTAAVDDDEKYGFDDVTASISNETDDSLNNYDKNTEGTNSEYSVGSGKASFEMAQYLDHVESSEAVPDICSFQDVDLGDEEDGFNRGSNDGDGNDVNLRRAKRAYYLLPMLIRYKLPVGGCVIGFTLLVVLCVAIAGSVSKHDGGMAGVAVEKPMSAGDNAAASAGESVDFMGGGDASTDFIINDAPSLTGEDIVYPNVGDESGEESVSEPLEFTSESHQDVERPSSSSGSGGASAGSSNTGSTNVSTNNSASSSSNNANGSATSSSSNHPKWYSTSHPSYQSLLNLHTTTSASNISPHHTAALFCNSLSQQLCTYADYCPSGKSQDPYNGGPAELNNLVSEEWEQWAPLNTGGGGGAMEWVQVGKIVEGAGDDDYFGRCWRYHEWEGLEGSVSVNMESLVGVEHRRWILCCDEKEI</sequence>
<evidence type="ECO:0000256" key="1">
    <source>
        <dbReference type="SAM" id="MobiDB-lite"/>
    </source>
</evidence>
<feature type="region of interest" description="Disordered" evidence="1">
    <location>
        <begin position="206"/>
        <end position="288"/>
    </location>
</feature>
<evidence type="ECO:0000259" key="3">
    <source>
        <dbReference type="Pfam" id="PF24325"/>
    </source>
</evidence>
<organism evidence="4 5">
    <name type="scientific">Thalassiosira pseudonana</name>
    <name type="common">Marine diatom</name>
    <name type="synonym">Cyclotella nana</name>
    <dbReference type="NCBI Taxonomy" id="35128"/>
    <lineage>
        <taxon>Eukaryota</taxon>
        <taxon>Sar</taxon>
        <taxon>Stramenopiles</taxon>
        <taxon>Ochrophyta</taxon>
        <taxon>Bacillariophyta</taxon>
        <taxon>Coscinodiscophyceae</taxon>
        <taxon>Thalassiosirophycidae</taxon>
        <taxon>Thalassiosirales</taxon>
        <taxon>Thalassiosiraceae</taxon>
        <taxon>Thalassiosira</taxon>
    </lineage>
</organism>
<dbReference type="Pfam" id="PF24325">
    <property type="entry name" value="DUF7495"/>
    <property type="match status" value="1"/>
</dbReference>
<dbReference type="GeneID" id="7448228"/>
<dbReference type="EMBL" id="CM000653">
    <property type="protein sequence ID" value="EED87700.1"/>
    <property type="molecule type" value="Genomic_DNA"/>
</dbReference>
<dbReference type="PaxDb" id="35128-Thaps25777"/>
<dbReference type="HOGENOM" id="CLU_638594_0_0_1"/>
<dbReference type="KEGG" id="tps:THAPSDRAFT_25777"/>
<dbReference type="Proteomes" id="UP000001449">
    <property type="component" value="Chromosome 22"/>
</dbReference>